<feature type="transmembrane region" description="Helical" evidence="1">
    <location>
        <begin position="286"/>
        <end position="308"/>
    </location>
</feature>
<feature type="transmembrane region" description="Helical" evidence="1">
    <location>
        <begin position="255"/>
        <end position="274"/>
    </location>
</feature>
<name>A0AAD7K173_9AGAR</name>
<feature type="transmembrane region" description="Helical" evidence="1">
    <location>
        <begin position="125"/>
        <end position="152"/>
    </location>
</feature>
<dbReference type="EMBL" id="JARKIB010000009">
    <property type="protein sequence ID" value="KAJ7776227.1"/>
    <property type="molecule type" value="Genomic_DNA"/>
</dbReference>
<feature type="transmembrane region" description="Helical" evidence="1">
    <location>
        <begin position="54"/>
        <end position="75"/>
    </location>
</feature>
<evidence type="ECO:0000313" key="2">
    <source>
        <dbReference type="EMBL" id="KAJ7776227.1"/>
    </source>
</evidence>
<comment type="caution">
    <text evidence="2">The sequence shown here is derived from an EMBL/GenBank/DDBJ whole genome shotgun (WGS) entry which is preliminary data.</text>
</comment>
<reference evidence="2" key="1">
    <citation type="submission" date="2023-03" db="EMBL/GenBank/DDBJ databases">
        <title>Massive genome expansion in bonnet fungi (Mycena s.s.) driven by repeated elements and novel gene families across ecological guilds.</title>
        <authorList>
            <consortium name="Lawrence Berkeley National Laboratory"/>
            <person name="Harder C.B."/>
            <person name="Miyauchi S."/>
            <person name="Viragh M."/>
            <person name="Kuo A."/>
            <person name="Thoen E."/>
            <person name="Andreopoulos B."/>
            <person name="Lu D."/>
            <person name="Skrede I."/>
            <person name="Drula E."/>
            <person name="Henrissat B."/>
            <person name="Morin E."/>
            <person name="Kohler A."/>
            <person name="Barry K."/>
            <person name="LaButti K."/>
            <person name="Morin E."/>
            <person name="Salamov A."/>
            <person name="Lipzen A."/>
            <person name="Mereny Z."/>
            <person name="Hegedus B."/>
            <person name="Baldrian P."/>
            <person name="Stursova M."/>
            <person name="Weitz H."/>
            <person name="Taylor A."/>
            <person name="Grigoriev I.V."/>
            <person name="Nagy L.G."/>
            <person name="Martin F."/>
            <person name="Kauserud H."/>
        </authorList>
    </citation>
    <scope>NUCLEOTIDE SEQUENCE</scope>
    <source>
        <strain evidence="2">CBHHK182m</strain>
    </source>
</reference>
<keyword evidence="1" id="KW-0472">Membrane</keyword>
<evidence type="ECO:0000256" key="1">
    <source>
        <dbReference type="SAM" id="Phobius"/>
    </source>
</evidence>
<accession>A0AAD7K173</accession>
<dbReference type="AlphaFoldDB" id="A0AAD7K173"/>
<keyword evidence="3" id="KW-1185">Reference proteome</keyword>
<gene>
    <name evidence="2" type="ORF">B0H16DRAFT_1684153</name>
</gene>
<keyword evidence="1" id="KW-0812">Transmembrane</keyword>
<evidence type="ECO:0000313" key="3">
    <source>
        <dbReference type="Proteomes" id="UP001215598"/>
    </source>
</evidence>
<feature type="transmembrane region" description="Helical" evidence="1">
    <location>
        <begin position="176"/>
        <end position="199"/>
    </location>
</feature>
<proteinExistence type="predicted"/>
<feature type="transmembrane region" description="Helical" evidence="1">
    <location>
        <begin position="87"/>
        <end position="113"/>
    </location>
</feature>
<protein>
    <submittedName>
        <fullName evidence="2">Uncharacterized protein</fullName>
    </submittedName>
</protein>
<feature type="transmembrane region" description="Helical" evidence="1">
    <location>
        <begin position="20"/>
        <end position="42"/>
    </location>
</feature>
<dbReference type="Proteomes" id="UP001215598">
    <property type="component" value="Unassembled WGS sequence"/>
</dbReference>
<dbReference type="Gene3D" id="1.20.1070.10">
    <property type="entry name" value="Rhodopsin 7-helix transmembrane proteins"/>
    <property type="match status" value="1"/>
</dbReference>
<sequence>MSPRVHTPTTFDSRIPNLITGFAAAAVAFISLILATYAWTAYNPVSRPYLNRVSFRLLIYALVANLANVACQFGVVTLGPGAACSGITFFAIVCYMFSGVMFFCMALNLHLVLVHGVNGQRMEKYYILGAVALPLICSIPPYAAGAFGYWAVNDTCWYNSPDPAVQLRWWVGTQGFWMFLMSAGEVASFLVVVGSMASLDAPQFLKIVQDFTPPCGLVNLNWNFHIPLHYARARPAITYRYVSPHNSANRLSLPGLYPMVSFFFSFTGGFLDLWSIKNTVETETNWILGIVDLMVYTLRPIAYALLAATDPSFLRALRALRQPLRQNLEIERP</sequence>
<keyword evidence="1" id="KW-1133">Transmembrane helix</keyword>
<organism evidence="2 3">
    <name type="scientific">Mycena metata</name>
    <dbReference type="NCBI Taxonomy" id="1033252"/>
    <lineage>
        <taxon>Eukaryota</taxon>
        <taxon>Fungi</taxon>
        <taxon>Dikarya</taxon>
        <taxon>Basidiomycota</taxon>
        <taxon>Agaricomycotina</taxon>
        <taxon>Agaricomycetes</taxon>
        <taxon>Agaricomycetidae</taxon>
        <taxon>Agaricales</taxon>
        <taxon>Marasmiineae</taxon>
        <taxon>Mycenaceae</taxon>
        <taxon>Mycena</taxon>
    </lineage>
</organism>